<name>A0A6J7KA24_9ZZZZ</name>
<dbReference type="EMBL" id="CAFBNO010000010">
    <property type="protein sequence ID" value="CAB4950994.1"/>
    <property type="molecule type" value="Genomic_DNA"/>
</dbReference>
<sequence length="235" mass="25924">MPQSFAKVALTPKWIGALFLALAVAAIFAALGQWQLGRALTTVGTKTTQTTTPLETLTKPGHGFKTDDTARKVTINISKAEFLGRVANRKQDNKTGTWHVALATLTNGDKLVIAYDFSTEADFFAFAPDGKLAGFYLPSEEPQPKKTRLFQSLSVEQLINQTDAPIGEVYPGFVAISDAQVANPIVIEQQQQKTEINALNAFYAVEWALFAGFAVFLWWRMVQDERLGLRQSPEK</sequence>
<evidence type="ECO:0000313" key="2">
    <source>
        <dbReference type="EMBL" id="CAB4950994.1"/>
    </source>
</evidence>
<dbReference type="InterPro" id="IPR002994">
    <property type="entry name" value="Surf1/Shy1"/>
</dbReference>
<keyword evidence="1" id="KW-0812">Transmembrane</keyword>
<accession>A0A6J7KA24</accession>
<dbReference type="AlphaFoldDB" id="A0A6J7KA24"/>
<keyword evidence="1" id="KW-1133">Transmembrane helix</keyword>
<evidence type="ECO:0000256" key="1">
    <source>
        <dbReference type="SAM" id="Phobius"/>
    </source>
</evidence>
<organism evidence="2">
    <name type="scientific">freshwater metagenome</name>
    <dbReference type="NCBI Taxonomy" id="449393"/>
    <lineage>
        <taxon>unclassified sequences</taxon>
        <taxon>metagenomes</taxon>
        <taxon>ecological metagenomes</taxon>
    </lineage>
</organism>
<reference evidence="2" key="1">
    <citation type="submission" date="2020-05" db="EMBL/GenBank/DDBJ databases">
        <authorList>
            <person name="Chiriac C."/>
            <person name="Salcher M."/>
            <person name="Ghai R."/>
            <person name="Kavagutti S V."/>
        </authorList>
    </citation>
    <scope>NUCLEOTIDE SEQUENCE</scope>
</reference>
<gene>
    <name evidence="2" type="ORF">UFOPK3837_00426</name>
</gene>
<dbReference type="GO" id="GO:0016020">
    <property type="term" value="C:membrane"/>
    <property type="evidence" value="ECO:0007669"/>
    <property type="project" value="InterPro"/>
</dbReference>
<keyword evidence="1" id="KW-0472">Membrane</keyword>
<feature type="transmembrane region" description="Helical" evidence="1">
    <location>
        <begin position="201"/>
        <end position="219"/>
    </location>
</feature>
<proteinExistence type="predicted"/>
<dbReference type="Pfam" id="PF02104">
    <property type="entry name" value="SURF1"/>
    <property type="match status" value="1"/>
</dbReference>
<protein>
    <submittedName>
        <fullName evidence="2">Unannotated protein</fullName>
    </submittedName>
</protein>